<evidence type="ECO:0000313" key="1">
    <source>
        <dbReference type="EMBL" id="KKK59061.1"/>
    </source>
</evidence>
<accession>A0A0F8ZGC4</accession>
<reference evidence="1" key="1">
    <citation type="journal article" date="2015" name="Nature">
        <title>Complex archaea that bridge the gap between prokaryotes and eukaryotes.</title>
        <authorList>
            <person name="Spang A."/>
            <person name="Saw J.H."/>
            <person name="Jorgensen S.L."/>
            <person name="Zaremba-Niedzwiedzka K."/>
            <person name="Martijn J."/>
            <person name="Lind A.E."/>
            <person name="van Eijk R."/>
            <person name="Schleper C."/>
            <person name="Guy L."/>
            <person name="Ettema T.J."/>
        </authorList>
    </citation>
    <scope>NUCLEOTIDE SEQUENCE</scope>
</reference>
<organism evidence="1">
    <name type="scientific">marine sediment metagenome</name>
    <dbReference type="NCBI Taxonomy" id="412755"/>
    <lineage>
        <taxon>unclassified sequences</taxon>
        <taxon>metagenomes</taxon>
        <taxon>ecological metagenomes</taxon>
    </lineage>
</organism>
<sequence>MMFVFFKTVIRIAAKINPLPIHPKVDNISLPIMNPNNAANTGSSVKIIAVWVGPICCWLQF</sequence>
<dbReference type="AlphaFoldDB" id="A0A0F8ZGC4"/>
<comment type="caution">
    <text evidence="1">The sequence shown here is derived from an EMBL/GenBank/DDBJ whole genome shotgun (WGS) entry which is preliminary data.</text>
</comment>
<protein>
    <submittedName>
        <fullName evidence="1">Uncharacterized protein</fullName>
    </submittedName>
</protein>
<feature type="non-terminal residue" evidence="1">
    <location>
        <position position="61"/>
    </location>
</feature>
<proteinExistence type="predicted"/>
<dbReference type="EMBL" id="LAZR01063662">
    <property type="protein sequence ID" value="KKK59061.1"/>
    <property type="molecule type" value="Genomic_DNA"/>
</dbReference>
<name>A0A0F8ZGC4_9ZZZZ</name>
<gene>
    <name evidence="1" type="ORF">LCGC14_3038160</name>
</gene>